<feature type="region of interest" description="Disordered" evidence="12">
    <location>
        <begin position="65"/>
        <end position="107"/>
    </location>
</feature>
<evidence type="ECO:0000256" key="7">
    <source>
        <dbReference type="ARBA" id="ARBA00022490"/>
    </source>
</evidence>
<comment type="caution">
    <text evidence="14">The sequence shown here is derived from an EMBL/GenBank/DDBJ whole genome shotgun (WGS) entry which is preliminary data.</text>
</comment>
<proteinExistence type="inferred from homology"/>
<evidence type="ECO:0000259" key="13">
    <source>
        <dbReference type="PROSITE" id="PS51214"/>
    </source>
</evidence>
<evidence type="ECO:0000256" key="1">
    <source>
        <dbReference type="ARBA" id="ARBA00003975"/>
    </source>
</evidence>
<dbReference type="Proteomes" id="UP001476798">
    <property type="component" value="Unassembled WGS sequence"/>
</dbReference>
<comment type="subcellular location">
    <subcellularLocation>
        <location evidence="3">Cytoplasm</location>
    </subcellularLocation>
    <subcellularLocation>
        <location evidence="2">Nucleus</location>
    </subcellularLocation>
</comment>
<feature type="domain" description="IBB" evidence="13">
    <location>
        <begin position="11"/>
        <end position="71"/>
    </location>
</feature>
<evidence type="ECO:0000256" key="10">
    <source>
        <dbReference type="ARBA" id="ARBA00031454"/>
    </source>
</evidence>
<dbReference type="Pfam" id="PF11538">
    <property type="entry name" value="Snurportin1"/>
    <property type="match status" value="1"/>
</dbReference>
<dbReference type="InterPro" id="IPR017336">
    <property type="entry name" value="Snurportin-1"/>
</dbReference>
<keyword evidence="15" id="KW-1185">Reference proteome</keyword>
<evidence type="ECO:0000313" key="15">
    <source>
        <dbReference type="Proteomes" id="UP001476798"/>
    </source>
</evidence>
<keyword evidence="7" id="KW-0963">Cytoplasm</keyword>
<dbReference type="PANTHER" id="PTHR13403">
    <property type="entry name" value="SNURPORTIN1 RNUT1 PROTEIN RNA, U TRANSPORTER 1"/>
    <property type="match status" value="1"/>
</dbReference>
<keyword evidence="6 11" id="KW-0813">Transport</keyword>
<evidence type="ECO:0000256" key="8">
    <source>
        <dbReference type="ARBA" id="ARBA00022884"/>
    </source>
</evidence>
<dbReference type="InterPro" id="IPR002652">
    <property type="entry name" value="Importin-a_IBB"/>
</dbReference>
<sequence>MDDLTAALTSSFAVSKEPNSTAAPHPRLAQYKSKYSVLEQSERRRRFLDLQKMLNYVNHARRLADGDWTGADSDGEDDMEQQENRERKLEDSTEEEEEMEIERRKLPKHYANQGSIDGFLISPSAHAVRVVGGCPTRSGHGLADGGLSCGEKISDCCLQGRHVVILFNTFYFVSESKVGEGQEAVGSTAAYTKSGYCVNRFPSLLPGGNRQNSAMGKECLLSYQQTEFRFYWLQSKVQETDGLSEIAKRNPVGICTKIKALLLVDGLLFYHRQTHYTPGSTPLVGWLRPYMVTDILSMEVPVGPLTTKPEYASQQLQQILEHKKASSEVRPANRSGGYELEYLSTPSQDSKDTLNFLNQKPIKDTNMEM</sequence>
<evidence type="ECO:0000256" key="6">
    <source>
        <dbReference type="ARBA" id="ARBA00022448"/>
    </source>
</evidence>
<evidence type="ECO:0000256" key="5">
    <source>
        <dbReference type="ARBA" id="ARBA00016034"/>
    </source>
</evidence>
<protein>
    <recommendedName>
        <fullName evidence="5">Snurportin-1</fullName>
    </recommendedName>
    <alternativeName>
        <fullName evidence="10">RNA U transporter 1</fullName>
    </alternativeName>
</protein>
<evidence type="ECO:0000313" key="14">
    <source>
        <dbReference type="EMBL" id="MEQ2182415.1"/>
    </source>
</evidence>
<dbReference type="InterPro" id="IPR047857">
    <property type="entry name" value="Snurportin1_C"/>
</dbReference>
<evidence type="ECO:0000256" key="12">
    <source>
        <dbReference type="SAM" id="MobiDB-lite"/>
    </source>
</evidence>
<gene>
    <name evidence="14" type="ORF">GOODEAATRI_022044</name>
</gene>
<dbReference type="PROSITE" id="PS51214">
    <property type="entry name" value="IBB"/>
    <property type="match status" value="1"/>
</dbReference>
<name>A0ABV0PG17_9TELE</name>
<keyword evidence="9" id="KW-0539">Nucleus</keyword>
<evidence type="ECO:0000256" key="2">
    <source>
        <dbReference type="ARBA" id="ARBA00004123"/>
    </source>
</evidence>
<feature type="compositionally biased region" description="Basic and acidic residues" evidence="12">
    <location>
        <begin position="82"/>
        <end position="91"/>
    </location>
</feature>
<organism evidence="14 15">
    <name type="scientific">Goodea atripinnis</name>
    <dbReference type="NCBI Taxonomy" id="208336"/>
    <lineage>
        <taxon>Eukaryota</taxon>
        <taxon>Metazoa</taxon>
        <taxon>Chordata</taxon>
        <taxon>Craniata</taxon>
        <taxon>Vertebrata</taxon>
        <taxon>Euteleostomi</taxon>
        <taxon>Actinopterygii</taxon>
        <taxon>Neopterygii</taxon>
        <taxon>Teleostei</taxon>
        <taxon>Neoteleostei</taxon>
        <taxon>Acanthomorphata</taxon>
        <taxon>Ovalentaria</taxon>
        <taxon>Atherinomorphae</taxon>
        <taxon>Cyprinodontiformes</taxon>
        <taxon>Goodeidae</taxon>
        <taxon>Goodea</taxon>
    </lineage>
</organism>
<evidence type="ECO:0000256" key="3">
    <source>
        <dbReference type="ARBA" id="ARBA00004496"/>
    </source>
</evidence>
<accession>A0ABV0PG17</accession>
<reference evidence="14 15" key="1">
    <citation type="submission" date="2021-06" db="EMBL/GenBank/DDBJ databases">
        <authorList>
            <person name="Palmer J.M."/>
        </authorList>
    </citation>
    <scope>NUCLEOTIDE SEQUENCE [LARGE SCALE GENOMIC DNA]</scope>
    <source>
        <strain evidence="14 15">GA_2019</strain>
        <tissue evidence="14">Muscle</tissue>
    </source>
</reference>
<evidence type="ECO:0000256" key="4">
    <source>
        <dbReference type="ARBA" id="ARBA00007540"/>
    </source>
</evidence>
<dbReference type="Pfam" id="PF21974">
    <property type="entry name" value="SPN1_m3Gcap_bd"/>
    <property type="match status" value="2"/>
</dbReference>
<comment type="similarity">
    <text evidence="4">Belongs to the snurportin family.</text>
</comment>
<dbReference type="EMBL" id="JAHRIO010072178">
    <property type="protein sequence ID" value="MEQ2182415.1"/>
    <property type="molecule type" value="Genomic_DNA"/>
</dbReference>
<evidence type="ECO:0000256" key="9">
    <source>
        <dbReference type="ARBA" id="ARBA00023242"/>
    </source>
</evidence>
<dbReference type="Gene3D" id="3.30.470.30">
    <property type="entry name" value="DNA ligase/mRNA capping enzyme"/>
    <property type="match status" value="2"/>
</dbReference>
<dbReference type="PANTHER" id="PTHR13403:SF6">
    <property type="entry name" value="SNURPORTIN-1"/>
    <property type="match status" value="1"/>
</dbReference>
<comment type="function">
    <text evidence="1">Functions as an U snRNP-specific nuclear import adapter. Involved in the trimethylguanosine (m3G)-cap-dependent nuclear import of U snRNPs. Binds specifically to the terminal m3G-cap U snRNAs.</text>
</comment>
<keyword evidence="8" id="KW-0694">RNA-binding</keyword>
<dbReference type="InterPro" id="IPR024721">
    <property type="entry name" value="Snurportin-1_N"/>
</dbReference>
<evidence type="ECO:0000256" key="11">
    <source>
        <dbReference type="PROSITE-ProRule" id="PRU00561"/>
    </source>
</evidence>